<sequence>MLGEIAMEVVVILILLVINGVFSMSELAVMTAKRTRLEHQVEETGDAGARAALTLAANPNAFLSTVQVGITLVGVLAGAFGGAGIAEVLALQFTRVTWLAPYATSIAFAIVVTIITFLSLIIGELVPKNIALSNPERVAAWVARPMGALSRVGGPIVRLLTATTNLVLRAMGLGTVAEAGVTEQDIRALVEQGAESGVVEAAEQEIVENTFRLGDRTVESIMTPRPDVLWVDISDPPEVLREQLAQAARERFLVCEGELDQVVGIVFAEDLVVRAVAGDAIHNAEALRAVSRTPEYVPAMMPVFKLLSTLRERRSHAAVVLDEYGTVAGLVTLHDLLESLVGDVPDAANGDEANFVRHANGSWQIDAATSLEEVEARLGIEAGEREQAEILTLGGFVMGRLGRVAREGDVVEWGERRVVVTRMQGRRIVTVVIEAARRSAVDPSRLLS</sequence>
<dbReference type="InterPro" id="IPR002550">
    <property type="entry name" value="CNNM"/>
</dbReference>
<dbReference type="Gene3D" id="3.10.580.10">
    <property type="entry name" value="CBS-domain"/>
    <property type="match status" value="1"/>
</dbReference>
<comment type="subcellular location">
    <subcellularLocation>
        <location evidence="1">Cell membrane</location>
        <topology evidence="1">Multi-pass membrane protein</topology>
    </subcellularLocation>
</comment>
<keyword evidence="3 9" id="KW-0812">Transmembrane</keyword>
<proteinExistence type="predicted"/>
<name>A0A143BFC1_9BACT</name>
<evidence type="ECO:0000256" key="5">
    <source>
        <dbReference type="ARBA" id="ARBA00022989"/>
    </source>
</evidence>
<dbReference type="InterPro" id="IPR036318">
    <property type="entry name" value="FAD-bd_PCMH-like_sf"/>
</dbReference>
<dbReference type="SMART" id="SM01091">
    <property type="entry name" value="CorC_HlyC"/>
    <property type="match status" value="1"/>
</dbReference>
<evidence type="ECO:0008006" key="15">
    <source>
        <dbReference type="Google" id="ProtNLM"/>
    </source>
</evidence>
<dbReference type="STRING" id="1379270.GEMMAAP_00310"/>
<accession>A0A143BFC1</accession>
<evidence type="ECO:0000259" key="12">
    <source>
        <dbReference type="PROSITE" id="PS51846"/>
    </source>
</evidence>
<dbReference type="eggNOG" id="COG1253">
    <property type="taxonomic scope" value="Bacteria"/>
</dbReference>
<dbReference type="InterPro" id="IPR016169">
    <property type="entry name" value="FAD-bd_PCMH_sub2"/>
</dbReference>
<reference evidence="13 14" key="1">
    <citation type="journal article" date="2014" name="Proc. Natl. Acad. Sci. U.S.A.">
        <title>Functional type 2 photosynthetic reaction centers found in the rare bacterial phylum Gemmatimonadetes.</title>
        <authorList>
            <person name="Zeng Y."/>
            <person name="Feng F."/>
            <person name="Medova H."/>
            <person name="Dean J."/>
            <person name="Koblizek M."/>
        </authorList>
    </citation>
    <scope>NUCLEOTIDE SEQUENCE [LARGE SCALE GENOMIC DNA]</scope>
    <source>
        <strain evidence="13 14">AP64</strain>
    </source>
</reference>
<dbReference type="Gene3D" id="3.30.465.10">
    <property type="match status" value="1"/>
</dbReference>
<dbReference type="AlphaFoldDB" id="A0A143BFC1"/>
<gene>
    <name evidence="13" type="ORF">GEMMAAP_00310</name>
</gene>
<dbReference type="EMBL" id="CP011454">
    <property type="protein sequence ID" value="AMW03706.1"/>
    <property type="molecule type" value="Genomic_DNA"/>
</dbReference>
<dbReference type="PANTHER" id="PTHR43099">
    <property type="entry name" value="UPF0053 PROTEIN YRKA"/>
    <property type="match status" value="1"/>
</dbReference>
<keyword evidence="6 8" id="KW-0129">CBS domain</keyword>
<dbReference type="KEGG" id="gph:GEMMAAP_00310"/>
<feature type="domain" description="CBS" evidence="11">
    <location>
        <begin position="290"/>
        <end position="352"/>
    </location>
</feature>
<evidence type="ECO:0000256" key="10">
    <source>
        <dbReference type="SAM" id="Phobius"/>
    </source>
</evidence>
<dbReference type="InterPro" id="IPR046342">
    <property type="entry name" value="CBS_dom_sf"/>
</dbReference>
<dbReference type="OrthoDB" id="9805314at2"/>
<dbReference type="Pfam" id="PF01595">
    <property type="entry name" value="CNNM"/>
    <property type="match status" value="1"/>
</dbReference>
<dbReference type="SUPFAM" id="SSF56176">
    <property type="entry name" value="FAD-binding/transporter-associated domain-like"/>
    <property type="match status" value="1"/>
</dbReference>
<feature type="domain" description="CBS" evidence="11">
    <location>
        <begin position="222"/>
        <end position="281"/>
    </location>
</feature>
<keyword evidence="5 9" id="KW-1133">Transmembrane helix</keyword>
<keyword evidence="2" id="KW-1003">Cell membrane</keyword>
<evidence type="ECO:0000256" key="4">
    <source>
        <dbReference type="ARBA" id="ARBA00022737"/>
    </source>
</evidence>
<dbReference type="Pfam" id="PF00571">
    <property type="entry name" value="CBS"/>
    <property type="match status" value="1"/>
</dbReference>
<evidence type="ECO:0000256" key="1">
    <source>
        <dbReference type="ARBA" id="ARBA00004651"/>
    </source>
</evidence>
<feature type="transmembrane region" description="Helical" evidence="10">
    <location>
        <begin position="99"/>
        <end position="122"/>
    </location>
</feature>
<dbReference type="GO" id="GO:0050660">
    <property type="term" value="F:flavin adenine dinucleotide binding"/>
    <property type="evidence" value="ECO:0007669"/>
    <property type="project" value="InterPro"/>
</dbReference>
<protein>
    <recommendedName>
        <fullName evidence="15">Hemolysin</fullName>
    </recommendedName>
</protein>
<dbReference type="InterPro" id="IPR000644">
    <property type="entry name" value="CBS_dom"/>
</dbReference>
<dbReference type="SMART" id="SM00116">
    <property type="entry name" value="CBS"/>
    <property type="match status" value="2"/>
</dbReference>
<evidence type="ECO:0000256" key="8">
    <source>
        <dbReference type="PROSITE-ProRule" id="PRU00703"/>
    </source>
</evidence>
<dbReference type="Pfam" id="PF03471">
    <property type="entry name" value="CorC_HlyC"/>
    <property type="match status" value="1"/>
</dbReference>
<dbReference type="InterPro" id="IPR044751">
    <property type="entry name" value="Ion_transp-like_CBS"/>
</dbReference>
<feature type="domain" description="CNNM transmembrane" evidence="12">
    <location>
        <begin position="1"/>
        <end position="203"/>
    </location>
</feature>
<evidence type="ECO:0000256" key="7">
    <source>
        <dbReference type="ARBA" id="ARBA00023136"/>
    </source>
</evidence>
<dbReference type="InterPro" id="IPR051676">
    <property type="entry name" value="UPF0053_domain"/>
</dbReference>
<dbReference type="PROSITE" id="PS51371">
    <property type="entry name" value="CBS"/>
    <property type="match status" value="2"/>
</dbReference>
<dbReference type="GO" id="GO:0005886">
    <property type="term" value="C:plasma membrane"/>
    <property type="evidence" value="ECO:0007669"/>
    <property type="project" value="UniProtKB-SubCell"/>
</dbReference>
<dbReference type="SUPFAM" id="SSF54631">
    <property type="entry name" value="CBS-domain pair"/>
    <property type="match status" value="1"/>
</dbReference>
<evidence type="ECO:0000313" key="13">
    <source>
        <dbReference type="EMBL" id="AMW03706.1"/>
    </source>
</evidence>
<evidence type="ECO:0000256" key="3">
    <source>
        <dbReference type="ARBA" id="ARBA00022692"/>
    </source>
</evidence>
<feature type="transmembrane region" description="Helical" evidence="10">
    <location>
        <begin position="6"/>
        <end position="29"/>
    </location>
</feature>
<organism evidence="13 14">
    <name type="scientific">Gemmatimonas phototrophica</name>
    <dbReference type="NCBI Taxonomy" id="1379270"/>
    <lineage>
        <taxon>Bacteria</taxon>
        <taxon>Pseudomonadati</taxon>
        <taxon>Gemmatimonadota</taxon>
        <taxon>Gemmatimonadia</taxon>
        <taxon>Gemmatimonadales</taxon>
        <taxon>Gemmatimonadaceae</taxon>
        <taxon>Gemmatimonas</taxon>
    </lineage>
</organism>
<dbReference type="PROSITE" id="PS51846">
    <property type="entry name" value="CNNM"/>
    <property type="match status" value="1"/>
</dbReference>
<evidence type="ECO:0000256" key="9">
    <source>
        <dbReference type="PROSITE-ProRule" id="PRU01193"/>
    </source>
</evidence>
<dbReference type="RefSeq" id="WP_026848977.1">
    <property type="nucleotide sequence ID" value="NZ_CP011454.1"/>
</dbReference>
<dbReference type="PANTHER" id="PTHR43099:SF2">
    <property type="entry name" value="UPF0053 PROTEIN YRKA"/>
    <property type="match status" value="1"/>
</dbReference>
<dbReference type="InterPro" id="IPR005170">
    <property type="entry name" value="Transptr-assoc_dom"/>
</dbReference>
<dbReference type="CDD" id="cd04590">
    <property type="entry name" value="CBS_pair_CorC_HlyC_assoc"/>
    <property type="match status" value="1"/>
</dbReference>
<keyword evidence="4" id="KW-0677">Repeat</keyword>
<feature type="transmembrane region" description="Helical" evidence="10">
    <location>
        <begin position="68"/>
        <end position="93"/>
    </location>
</feature>
<reference evidence="13 14" key="2">
    <citation type="journal article" date="2016" name="Environ. Microbiol. Rep.">
        <title>Metagenomic evidence for the presence of phototrophic Gemmatimonadetes bacteria in diverse environments.</title>
        <authorList>
            <person name="Zeng Y."/>
            <person name="Baumbach J."/>
            <person name="Barbosa E.G."/>
            <person name="Azevedo V."/>
            <person name="Zhang C."/>
            <person name="Koblizek M."/>
        </authorList>
    </citation>
    <scope>NUCLEOTIDE SEQUENCE [LARGE SCALE GENOMIC DNA]</scope>
    <source>
        <strain evidence="13 14">AP64</strain>
    </source>
</reference>
<keyword evidence="14" id="KW-1185">Reference proteome</keyword>
<evidence type="ECO:0000313" key="14">
    <source>
        <dbReference type="Proteomes" id="UP000076404"/>
    </source>
</evidence>
<evidence type="ECO:0000256" key="2">
    <source>
        <dbReference type="ARBA" id="ARBA00022475"/>
    </source>
</evidence>
<evidence type="ECO:0000256" key="6">
    <source>
        <dbReference type="ARBA" id="ARBA00023122"/>
    </source>
</evidence>
<keyword evidence="7 9" id="KW-0472">Membrane</keyword>
<dbReference type="Proteomes" id="UP000076404">
    <property type="component" value="Chromosome"/>
</dbReference>
<evidence type="ECO:0000259" key="11">
    <source>
        <dbReference type="PROSITE" id="PS51371"/>
    </source>
</evidence>